<reference evidence="2 3" key="1">
    <citation type="journal article" date="2018" name="Nat. Ecol. Evol.">
        <title>Pezizomycetes genomes reveal the molecular basis of ectomycorrhizal truffle lifestyle.</title>
        <authorList>
            <person name="Murat C."/>
            <person name="Payen T."/>
            <person name="Noel B."/>
            <person name="Kuo A."/>
            <person name="Morin E."/>
            <person name="Chen J."/>
            <person name="Kohler A."/>
            <person name="Krizsan K."/>
            <person name="Balestrini R."/>
            <person name="Da Silva C."/>
            <person name="Montanini B."/>
            <person name="Hainaut M."/>
            <person name="Levati E."/>
            <person name="Barry K.W."/>
            <person name="Belfiori B."/>
            <person name="Cichocki N."/>
            <person name="Clum A."/>
            <person name="Dockter R.B."/>
            <person name="Fauchery L."/>
            <person name="Guy J."/>
            <person name="Iotti M."/>
            <person name="Le Tacon F."/>
            <person name="Lindquist E.A."/>
            <person name="Lipzen A."/>
            <person name="Malagnac F."/>
            <person name="Mello A."/>
            <person name="Molinier V."/>
            <person name="Miyauchi S."/>
            <person name="Poulain J."/>
            <person name="Riccioni C."/>
            <person name="Rubini A."/>
            <person name="Sitrit Y."/>
            <person name="Splivallo R."/>
            <person name="Traeger S."/>
            <person name="Wang M."/>
            <person name="Zifcakova L."/>
            <person name="Wipf D."/>
            <person name="Zambonelli A."/>
            <person name="Paolocci F."/>
            <person name="Nowrousian M."/>
            <person name="Ottonello S."/>
            <person name="Baldrian P."/>
            <person name="Spatafora J.W."/>
            <person name="Henrissat B."/>
            <person name="Nagy L.G."/>
            <person name="Aury J.M."/>
            <person name="Wincker P."/>
            <person name="Grigoriev I.V."/>
            <person name="Bonfante P."/>
            <person name="Martin F.M."/>
        </authorList>
    </citation>
    <scope>NUCLEOTIDE SEQUENCE [LARGE SCALE GENOMIC DNA]</scope>
    <source>
        <strain evidence="2 3">ATCC MYA-4762</strain>
    </source>
</reference>
<name>A0A3N4LWJ5_9PEZI</name>
<organism evidence="2 3">
    <name type="scientific">Terfezia boudieri ATCC MYA-4762</name>
    <dbReference type="NCBI Taxonomy" id="1051890"/>
    <lineage>
        <taxon>Eukaryota</taxon>
        <taxon>Fungi</taxon>
        <taxon>Dikarya</taxon>
        <taxon>Ascomycota</taxon>
        <taxon>Pezizomycotina</taxon>
        <taxon>Pezizomycetes</taxon>
        <taxon>Pezizales</taxon>
        <taxon>Pezizaceae</taxon>
        <taxon>Terfezia</taxon>
    </lineage>
</organism>
<dbReference type="EMBL" id="ML121532">
    <property type="protein sequence ID" value="RPB27266.1"/>
    <property type="molecule type" value="Genomic_DNA"/>
</dbReference>
<feature type="compositionally biased region" description="Low complexity" evidence="1">
    <location>
        <begin position="19"/>
        <end position="32"/>
    </location>
</feature>
<evidence type="ECO:0000313" key="3">
    <source>
        <dbReference type="Proteomes" id="UP000267821"/>
    </source>
</evidence>
<feature type="region of interest" description="Disordered" evidence="1">
    <location>
        <begin position="19"/>
        <end position="49"/>
    </location>
</feature>
<proteinExistence type="predicted"/>
<dbReference type="OrthoDB" id="2103397at2759"/>
<dbReference type="InParanoid" id="A0A3N4LWJ5"/>
<protein>
    <submittedName>
        <fullName evidence="2">Uncharacterized protein</fullName>
    </submittedName>
</protein>
<evidence type="ECO:0000256" key="1">
    <source>
        <dbReference type="SAM" id="MobiDB-lite"/>
    </source>
</evidence>
<dbReference type="Proteomes" id="UP000267821">
    <property type="component" value="Unassembled WGS sequence"/>
</dbReference>
<accession>A0A3N4LWJ5</accession>
<gene>
    <name evidence="2" type="ORF">L211DRAFT_846798</name>
</gene>
<dbReference type="AlphaFoldDB" id="A0A3N4LWJ5"/>
<keyword evidence="3" id="KW-1185">Reference proteome</keyword>
<evidence type="ECO:0000313" key="2">
    <source>
        <dbReference type="EMBL" id="RPB27266.1"/>
    </source>
</evidence>
<sequence length="531" mass="57300">MSSRYFSSPTLDPLAIACPASSSPDASDANDSTRLHAPFGSATPSTAPVGTMRRSTRLVGRSNIPPPEIMVAKKRVREQAGLDGRDPAPSLHDAEAKQLNVTTLRAQATTLIASGNTGLPTSVSNFLLNLLSPYVDNSLNKRQRVTKEIRSSCKLVAQVARDFSLDFKPFGPKYEFKLPRPSITIPEHLPHLTQFIQSYVENFDRGSEAACRAPIDVLLNQCLILLKGLRFHSVTGHLDTKEGAVASVQSNPFASSIIVHGEVSLDWTHPDTWETWTGLIDYAIGIEHPVAWAEHLPTTSGASRAKKPRLPYQAYLLVVEAKRSHDIDSAVAQLYGYLAVLHKLRKPREKHIGHSGKIYGIATDGLIYTFLRITSEGTMQEGPRIKLNGGSDETRKVVSAVVGILQQEAEVLSDIIRVVKGTSRVMSRVVSADNSAAMHSVFDMMDGECSRGEGIGSIGGTGDGGNNSVTQPAEGQLEQDFATDPVLGHTLEEALFGVETGPDGVVLVDAEALNVTDTSSVMTGAEEEEEE</sequence>